<keyword evidence="7" id="KW-0249">Electron transport</keyword>
<sequence length="256" mass="28355">MKPARIVLNEPIAEDLYLLEIELVEPIDKEPKPFQFASLWIPRVKEIPLSISYAELERSRFRFIYKLRGRGTRALSETLSGSFLGVKIPLGRGIDLRELRGKKLLVVCGGVGIAPLPYLVRVCSENGYEVHVVCGFRTRQGVPPIDLVFPISPHSVHIATEDCSVGYCGDALTLAKKVSKSENFDDLIFVGPSFMLKKACEEFRDVDPMISLETLVRCGLGLCGSCYIRGSTKLLCVDGPVFRCSEVSEYLAGLPD</sequence>
<dbReference type="SUPFAM" id="SSF52343">
    <property type="entry name" value="Ferredoxin reductase-like, C-terminal NADP-linked domain"/>
    <property type="match status" value="1"/>
</dbReference>
<keyword evidence="5 12" id="KW-0479">Metal-binding</keyword>
<feature type="domain" description="FAD-binding FR-type" evidence="13">
    <location>
        <begin position="1"/>
        <end position="96"/>
    </location>
</feature>
<evidence type="ECO:0000256" key="4">
    <source>
        <dbReference type="ARBA" id="ARBA00022714"/>
    </source>
</evidence>
<evidence type="ECO:0000256" key="8">
    <source>
        <dbReference type="ARBA" id="ARBA00023004"/>
    </source>
</evidence>
<evidence type="ECO:0000256" key="3">
    <source>
        <dbReference type="ARBA" id="ARBA00022630"/>
    </source>
</evidence>
<evidence type="ECO:0000256" key="1">
    <source>
        <dbReference type="ARBA" id="ARBA00006422"/>
    </source>
</evidence>
<name>A0A833DTF4_9CREN</name>
<reference evidence="14" key="1">
    <citation type="journal article" date="2020" name="ISME J.">
        <title>Gammaproteobacteria mediating utilization of methyl-, sulfur- and petroleum organic compounds in deep ocean hydrothermal plumes.</title>
        <authorList>
            <person name="Zhou Z."/>
            <person name="Liu Y."/>
            <person name="Pan J."/>
            <person name="Cron B.R."/>
            <person name="Toner B.M."/>
            <person name="Anantharaman K."/>
            <person name="Breier J.A."/>
            <person name="Dick G.J."/>
            <person name="Li M."/>
        </authorList>
    </citation>
    <scope>NUCLEOTIDE SEQUENCE</scope>
    <source>
        <strain evidence="14">SZUA-1435</strain>
    </source>
</reference>
<dbReference type="GO" id="GO:0006221">
    <property type="term" value="P:pyrimidine nucleotide biosynthetic process"/>
    <property type="evidence" value="ECO:0007669"/>
    <property type="project" value="InterPro"/>
</dbReference>
<evidence type="ECO:0000256" key="11">
    <source>
        <dbReference type="PIRSR" id="PIRSR006816-1"/>
    </source>
</evidence>
<dbReference type="Gene3D" id="2.40.30.10">
    <property type="entry name" value="Translation factors"/>
    <property type="match status" value="1"/>
</dbReference>
<evidence type="ECO:0000256" key="9">
    <source>
        <dbReference type="ARBA" id="ARBA00023014"/>
    </source>
</evidence>
<keyword evidence="3 11" id="KW-0285">Flavoprotein</keyword>
<evidence type="ECO:0000256" key="6">
    <source>
        <dbReference type="ARBA" id="ARBA00022827"/>
    </source>
</evidence>
<feature type="binding site" evidence="12">
    <location>
        <position position="236"/>
    </location>
    <ligand>
        <name>[2Fe-2S] cluster</name>
        <dbReference type="ChEBI" id="CHEBI:190135"/>
    </ligand>
</feature>
<dbReference type="AlphaFoldDB" id="A0A833DTF4"/>
<evidence type="ECO:0000313" key="14">
    <source>
        <dbReference type="EMBL" id="HIP56825.1"/>
    </source>
</evidence>
<evidence type="ECO:0000256" key="2">
    <source>
        <dbReference type="ARBA" id="ARBA00022448"/>
    </source>
</evidence>
<dbReference type="PIRSF" id="PIRSF006816">
    <property type="entry name" value="Cyc3_hyd_g"/>
    <property type="match status" value="1"/>
</dbReference>
<dbReference type="GO" id="GO:0051537">
    <property type="term" value="F:2 iron, 2 sulfur cluster binding"/>
    <property type="evidence" value="ECO:0007669"/>
    <property type="project" value="UniProtKB-KW"/>
</dbReference>
<evidence type="ECO:0000259" key="13">
    <source>
        <dbReference type="PROSITE" id="PS51384"/>
    </source>
</evidence>
<dbReference type="InterPro" id="IPR012165">
    <property type="entry name" value="Cyt_c3_hydrogenase_gsu"/>
</dbReference>
<feature type="binding site" evidence="12">
    <location>
        <position position="218"/>
    </location>
    <ligand>
        <name>[2Fe-2S] cluster</name>
        <dbReference type="ChEBI" id="CHEBI:190135"/>
    </ligand>
</feature>
<accession>A0A833DTF4</accession>
<keyword evidence="4 12" id="KW-0001">2Fe-2S</keyword>
<evidence type="ECO:0000313" key="15">
    <source>
        <dbReference type="Proteomes" id="UP000605805"/>
    </source>
</evidence>
<dbReference type="Pfam" id="PF10418">
    <property type="entry name" value="DHODB_Fe-S_bind"/>
    <property type="match status" value="1"/>
</dbReference>
<dbReference type="InterPro" id="IPR019480">
    <property type="entry name" value="Dihydroorotate_DH_Fe-S-bd"/>
</dbReference>
<keyword evidence="2" id="KW-0813">Transport</keyword>
<comment type="caution">
    <text evidence="14">The sequence shown here is derived from an EMBL/GenBank/DDBJ whole genome shotgun (WGS) entry which is preliminary data.</text>
</comment>
<comment type="similarity">
    <text evidence="1">Belongs to the PyrK family.</text>
</comment>
<dbReference type="GO" id="GO:0050660">
    <property type="term" value="F:flavin adenine dinucleotide binding"/>
    <property type="evidence" value="ECO:0007669"/>
    <property type="project" value="InterPro"/>
</dbReference>
<comment type="cofactor">
    <cofactor evidence="12">
        <name>[2Fe-2S] cluster</name>
        <dbReference type="ChEBI" id="CHEBI:190135"/>
    </cofactor>
    <text evidence="12">Binds 1 [2Fe-2S] cluster per subunit.</text>
</comment>
<dbReference type="InterPro" id="IPR037117">
    <property type="entry name" value="Dihydroorotate_DH_ele_sf"/>
</dbReference>
<keyword evidence="9 12" id="KW-0411">Iron-sulfur</keyword>
<dbReference type="Gene3D" id="2.10.240.10">
    <property type="entry name" value="Dihydroorotate dehydrogenase, electron transfer subunit"/>
    <property type="match status" value="1"/>
</dbReference>
<dbReference type="Proteomes" id="UP000605805">
    <property type="component" value="Unassembled WGS sequence"/>
</dbReference>
<feature type="binding site" evidence="12">
    <location>
        <position position="226"/>
    </location>
    <ligand>
        <name>[2Fe-2S] cluster</name>
        <dbReference type="ChEBI" id="CHEBI:190135"/>
    </ligand>
</feature>
<dbReference type="SUPFAM" id="SSF63380">
    <property type="entry name" value="Riboflavin synthase domain-like"/>
    <property type="match status" value="1"/>
</dbReference>
<dbReference type="GO" id="GO:0016491">
    <property type="term" value="F:oxidoreductase activity"/>
    <property type="evidence" value="ECO:0007669"/>
    <property type="project" value="InterPro"/>
</dbReference>
<dbReference type="PANTHER" id="PTHR43513">
    <property type="entry name" value="DIHYDROOROTATE DEHYDROGENASE B (NAD(+)), ELECTRON TRANSFER SUBUNIT"/>
    <property type="match status" value="1"/>
</dbReference>
<evidence type="ECO:0000256" key="5">
    <source>
        <dbReference type="ARBA" id="ARBA00022723"/>
    </source>
</evidence>
<feature type="binding site" evidence="12">
    <location>
        <position position="223"/>
    </location>
    <ligand>
        <name>[2Fe-2S] cluster</name>
        <dbReference type="ChEBI" id="CHEBI:190135"/>
    </ligand>
</feature>
<evidence type="ECO:0000256" key="7">
    <source>
        <dbReference type="ARBA" id="ARBA00022982"/>
    </source>
</evidence>
<evidence type="ECO:0000256" key="10">
    <source>
        <dbReference type="ARBA" id="ARBA00034078"/>
    </source>
</evidence>
<keyword evidence="6 11" id="KW-0274">FAD</keyword>
<dbReference type="InterPro" id="IPR050353">
    <property type="entry name" value="PyrK_electron_transfer"/>
</dbReference>
<protein>
    <recommendedName>
        <fullName evidence="13">FAD-binding FR-type domain-containing protein</fullName>
    </recommendedName>
</protein>
<gene>
    <name evidence="14" type="ORF">EYH02_01980</name>
</gene>
<dbReference type="PROSITE" id="PS51384">
    <property type="entry name" value="FAD_FR"/>
    <property type="match status" value="1"/>
</dbReference>
<dbReference type="InterPro" id="IPR017938">
    <property type="entry name" value="Riboflavin_synthase-like_b-brl"/>
</dbReference>
<keyword evidence="8 12" id="KW-0408">Iron</keyword>
<dbReference type="EMBL" id="DQTV01000039">
    <property type="protein sequence ID" value="HIP56825.1"/>
    <property type="molecule type" value="Genomic_DNA"/>
</dbReference>
<dbReference type="InterPro" id="IPR039261">
    <property type="entry name" value="FNR_nucleotide-bd"/>
</dbReference>
<organism evidence="14 15">
    <name type="scientific">Ignisphaera aggregans</name>
    <dbReference type="NCBI Taxonomy" id="334771"/>
    <lineage>
        <taxon>Archaea</taxon>
        <taxon>Thermoproteota</taxon>
        <taxon>Thermoprotei</taxon>
        <taxon>Desulfurococcales</taxon>
        <taxon>Desulfurococcaceae</taxon>
        <taxon>Ignisphaera</taxon>
    </lineage>
</organism>
<feature type="binding site" evidence="11">
    <location>
        <begin position="71"/>
        <end position="72"/>
    </location>
    <ligand>
        <name>FAD</name>
        <dbReference type="ChEBI" id="CHEBI:57692"/>
    </ligand>
</feature>
<evidence type="ECO:0000256" key="12">
    <source>
        <dbReference type="PIRSR" id="PIRSR006816-2"/>
    </source>
</evidence>
<dbReference type="GO" id="GO:0046872">
    <property type="term" value="F:metal ion binding"/>
    <property type="evidence" value="ECO:0007669"/>
    <property type="project" value="UniProtKB-KW"/>
</dbReference>
<dbReference type="Gene3D" id="3.40.50.80">
    <property type="entry name" value="Nucleotide-binding domain of ferredoxin-NADP reductase (FNR) module"/>
    <property type="match status" value="1"/>
</dbReference>
<dbReference type="PANTHER" id="PTHR43513:SF3">
    <property type="entry name" value="DIHYDROOROTATE DEHYDROGENASE B (NAD(+)), ELECTRON TRANSFER SUBUNIT-RELATED"/>
    <property type="match status" value="1"/>
</dbReference>
<proteinExistence type="inferred from homology"/>
<comment type="cofactor">
    <cofactor evidence="11">
        <name>FAD</name>
        <dbReference type="ChEBI" id="CHEBI:57692"/>
    </cofactor>
    <text evidence="11">Binds 1 FAD per subunit.</text>
</comment>
<dbReference type="InterPro" id="IPR017927">
    <property type="entry name" value="FAD-bd_FR_type"/>
</dbReference>
<comment type="cofactor">
    <cofactor evidence="10">
        <name>[2Fe-2S] cluster</name>
        <dbReference type="ChEBI" id="CHEBI:190135"/>
    </cofactor>
</comment>